<dbReference type="PANTHER" id="PTHR10366">
    <property type="entry name" value="NAD DEPENDENT EPIMERASE/DEHYDRATASE"/>
    <property type="match status" value="1"/>
</dbReference>
<dbReference type="PANTHER" id="PTHR10366:SF847">
    <property type="entry name" value="3 BETA-HYDROXYSTEROID DEHYDROGENASE TYPE 7"/>
    <property type="match status" value="1"/>
</dbReference>
<evidence type="ECO:0000259" key="3">
    <source>
        <dbReference type="Pfam" id="PF01073"/>
    </source>
</evidence>
<dbReference type="OrthoDB" id="8536at10239"/>
<gene>
    <name evidence="4" type="primary">SwPV129</name>
</gene>
<evidence type="ECO:0000256" key="2">
    <source>
        <dbReference type="RuleBase" id="RU004475"/>
    </source>
</evidence>
<dbReference type="Proteomes" id="UP000671927">
    <property type="component" value="Segment"/>
</dbReference>
<evidence type="ECO:0000256" key="1">
    <source>
        <dbReference type="ARBA" id="ARBA00023002"/>
    </source>
</evidence>
<keyword evidence="1 2" id="KW-0560">Oxidoreductase</keyword>
<dbReference type="InterPro" id="IPR002225">
    <property type="entry name" value="3Beta_OHSteriod_DH/Estase"/>
</dbReference>
<sequence length="344" mass="39342">MSVYAVIGGCGFIGKFIVSLLLESDKIISEIRVLDIKSINSIIVRENICVKYQQCDILNSTDILNQLKGVDVIIYSLSIKNTDIYTDDEILDVNVSGIRNVIEACIKNSIEFLIYTGCYESIGPNKLGDPFVGNEETEYNIQHPTTYAFSKYTAEKIVIAYNNVRLLNNNTLKTCVLRPLNVYGEGNYTLKYIYEESKKNGYRMKRISRDNIKHSRVYVGNVAWMHVLAARQIQNPNSSIPGNIYYCYDMSPCCEYDIFNLLILSQLNVTEGNKMPLWISLCILKVNKKIHKMNVLNESMLKTINSTFIVSTDKAYIDFGYMPIFTVNEAFERTSNWLRDICDN</sequence>
<reference evidence="4" key="1">
    <citation type="journal article" date="2021" name="Arch. Virol.">
        <title>First complete genome characterization of swinepox virus directly from a clinical sample indicates divergence of a Eurasian-lineage virus.</title>
        <authorList>
            <person name="Aasdev A."/>
            <person name="Mishra A."/>
            <person name="Bora D.P."/>
            <person name="Kurkure N.V."/>
            <person name="Barman N.N."/>
            <person name="Raut A.A."/>
        </authorList>
    </citation>
    <scope>NUCLEOTIDE SEQUENCE</scope>
    <source>
        <strain evidence="4">SwPV/India-Assam/16</strain>
    </source>
</reference>
<dbReference type="InterPro" id="IPR050425">
    <property type="entry name" value="NAD(P)_dehydrat-like"/>
</dbReference>
<dbReference type="Gene3D" id="3.40.50.720">
    <property type="entry name" value="NAD(P)-binding Rossmann-like Domain"/>
    <property type="match status" value="1"/>
</dbReference>
<dbReference type="GO" id="GO:0006694">
    <property type="term" value="P:steroid biosynthetic process"/>
    <property type="evidence" value="ECO:0007669"/>
    <property type="project" value="InterPro"/>
</dbReference>
<name>A0A881SY90_SWPV</name>
<feature type="domain" description="3-beta hydroxysteroid dehydrogenase/isomerase" evidence="3">
    <location>
        <begin position="5"/>
        <end position="276"/>
    </location>
</feature>
<dbReference type="GO" id="GO:0016616">
    <property type="term" value="F:oxidoreductase activity, acting on the CH-OH group of donors, NAD or NADP as acceptor"/>
    <property type="evidence" value="ECO:0007669"/>
    <property type="project" value="InterPro"/>
</dbReference>
<evidence type="ECO:0000313" key="4">
    <source>
        <dbReference type="EMBL" id="QQG31620.1"/>
    </source>
</evidence>
<accession>A0A881SY90</accession>
<proteinExistence type="inferred from homology"/>
<organism evidence="4">
    <name type="scientific">Swinepox virus</name>
    <name type="common">SWPV</name>
    <dbReference type="NCBI Taxonomy" id="10276"/>
    <lineage>
        <taxon>Viruses</taxon>
        <taxon>Varidnaviria</taxon>
        <taxon>Bamfordvirae</taxon>
        <taxon>Nucleocytoviricota</taxon>
        <taxon>Pokkesviricetes</taxon>
        <taxon>Chitovirales</taxon>
        <taxon>Poxviridae</taxon>
        <taxon>Chordopoxvirinae</taxon>
        <taxon>Suipoxvirus</taxon>
        <taxon>Suipoxvirus swinepox</taxon>
    </lineage>
</organism>
<dbReference type="Pfam" id="PF01073">
    <property type="entry name" value="3Beta_HSD"/>
    <property type="match status" value="1"/>
</dbReference>
<dbReference type="EMBL" id="MW036632">
    <property type="protein sequence ID" value="QQG31620.1"/>
    <property type="molecule type" value="Genomic_DNA"/>
</dbReference>
<protein>
    <submittedName>
        <fullName evidence="4">Beta hydroxy-steroid dehydrogenase</fullName>
    </submittedName>
</protein>
<dbReference type="SUPFAM" id="SSF51735">
    <property type="entry name" value="NAD(P)-binding Rossmann-fold domains"/>
    <property type="match status" value="1"/>
</dbReference>
<dbReference type="KEGG" id="vg:932410"/>
<comment type="similarity">
    <text evidence="2">Belongs to the 3-beta-HSD family.</text>
</comment>
<dbReference type="InterPro" id="IPR036291">
    <property type="entry name" value="NAD(P)-bd_dom_sf"/>
</dbReference>
<organismHost>
    <name type="scientific">Sus scrofa</name>
    <name type="common">Pig</name>
    <dbReference type="NCBI Taxonomy" id="9823"/>
</organismHost>